<comment type="caution">
    <text evidence="1">The sequence shown here is derived from an EMBL/GenBank/DDBJ whole genome shotgun (WGS) entry which is preliminary data.</text>
</comment>
<evidence type="ECO:0000313" key="1">
    <source>
        <dbReference type="EMBL" id="GFS57302.1"/>
    </source>
</evidence>
<dbReference type="EMBL" id="BMAW01092852">
    <property type="protein sequence ID" value="GFS57302.1"/>
    <property type="molecule type" value="Genomic_DNA"/>
</dbReference>
<reference evidence="1" key="1">
    <citation type="submission" date="2020-08" db="EMBL/GenBank/DDBJ databases">
        <title>Multicomponent nature underlies the extraordinary mechanical properties of spider dragline silk.</title>
        <authorList>
            <person name="Kono N."/>
            <person name="Nakamura H."/>
            <person name="Mori M."/>
            <person name="Yoshida Y."/>
            <person name="Ohtoshi R."/>
            <person name="Malay A.D."/>
            <person name="Moran D.A.P."/>
            <person name="Tomita M."/>
            <person name="Numata K."/>
            <person name="Arakawa K."/>
        </authorList>
    </citation>
    <scope>NUCLEOTIDE SEQUENCE</scope>
</reference>
<sequence length="111" mass="12924">MISNIFDKRCRFKFFAWRLTLNQSNTNQGTFEICFPPDSKTIIFSISTADDRISSSAVVGETYFQDSVSSKNLPEKRKTNFVKKERHNARIVLPEELISRKERLSQEWNSA</sequence>
<accession>A0A8X6KLA0</accession>
<name>A0A8X6KLA0_NEPPI</name>
<dbReference type="AlphaFoldDB" id="A0A8X6KLA0"/>
<proteinExistence type="predicted"/>
<protein>
    <submittedName>
        <fullName evidence="1">Uncharacterized protein</fullName>
    </submittedName>
</protein>
<evidence type="ECO:0000313" key="2">
    <source>
        <dbReference type="Proteomes" id="UP000887013"/>
    </source>
</evidence>
<dbReference type="Proteomes" id="UP000887013">
    <property type="component" value="Unassembled WGS sequence"/>
</dbReference>
<gene>
    <name evidence="1" type="ORF">NPIL_508481</name>
</gene>
<keyword evidence="2" id="KW-1185">Reference proteome</keyword>
<organism evidence="1 2">
    <name type="scientific">Nephila pilipes</name>
    <name type="common">Giant wood spider</name>
    <name type="synonym">Nephila maculata</name>
    <dbReference type="NCBI Taxonomy" id="299642"/>
    <lineage>
        <taxon>Eukaryota</taxon>
        <taxon>Metazoa</taxon>
        <taxon>Ecdysozoa</taxon>
        <taxon>Arthropoda</taxon>
        <taxon>Chelicerata</taxon>
        <taxon>Arachnida</taxon>
        <taxon>Araneae</taxon>
        <taxon>Araneomorphae</taxon>
        <taxon>Entelegynae</taxon>
        <taxon>Araneoidea</taxon>
        <taxon>Nephilidae</taxon>
        <taxon>Nephila</taxon>
    </lineage>
</organism>